<evidence type="ECO:0000256" key="9">
    <source>
        <dbReference type="ARBA" id="ARBA00023014"/>
    </source>
</evidence>
<dbReference type="PANTHER" id="PTHR43742">
    <property type="entry name" value="TRIMETHYLAMINE-N-OXIDE REDUCTASE"/>
    <property type="match status" value="1"/>
</dbReference>
<proteinExistence type="inferred from homology"/>
<dbReference type="InterPro" id="IPR009010">
    <property type="entry name" value="Asp_de-COase-like_dom_sf"/>
</dbReference>
<dbReference type="SMART" id="SM00926">
    <property type="entry name" value="Molybdop_Fe4S4"/>
    <property type="match status" value="1"/>
</dbReference>
<dbReference type="InterPro" id="IPR006311">
    <property type="entry name" value="TAT_signal"/>
</dbReference>
<dbReference type="Proteomes" id="UP000679575">
    <property type="component" value="Chromosome"/>
</dbReference>
<comment type="similarity">
    <text evidence="2">Belongs to the prokaryotic molybdopterin-containing oxidoreductase family.</text>
</comment>
<evidence type="ECO:0000256" key="3">
    <source>
        <dbReference type="ARBA" id="ARBA00022485"/>
    </source>
</evidence>
<dbReference type="Gene3D" id="2.20.25.90">
    <property type="entry name" value="ADC-like domains"/>
    <property type="match status" value="1"/>
</dbReference>
<keyword evidence="5" id="KW-0479">Metal-binding</keyword>
<dbReference type="InterPro" id="IPR050612">
    <property type="entry name" value="Prok_Mopterin_Oxidored"/>
</dbReference>
<dbReference type="InterPro" id="IPR006656">
    <property type="entry name" value="Mopterin_OxRdtase"/>
</dbReference>
<evidence type="ECO:0000256" key="5">
    <source>
        <dbReference type="ARBA" id="ARBA00022723"/>
    </source>
</evidence>
<dbReference type="Pfam" id="PF04879">
    <property type="entry name" value="Molybdop_Fe4S4"/>
    <property type="match status" value="1"/>
</dbReference>
<dbReference type="PROSITE" id="PS51318">
    <property type="entry name" value="TAT"/>
    <property type="match status" value="1"/>
</dbReference>
<keyword evidence="6" id="KW-0732">Signal</keyword>
<name>A0ABX7YWC6_9GAMM</name>
<dbReference type="NCBIfam" id="TIGR01409">
    <property type="entry name" value="TAT_signal_seq"/>
    <property type="match status" value="1"/>
</dbReference>
<evidence type="ECO:0000259" key="11">
    <source>
        <dbReference type="PROSITE" id="PS51669"/>
    </source>
</evidence>
<evidence type="ECO:0000256" key="2">
    <source>
        <dbReference type="ARBA" id="ARBA00010312"/>
    </source>
</evidence>
<dbReference type="InterPro" id="IPR006963">
    <property type="entry name" value="Mopterin_OxRdtase_4Fe-4S_dom"/>
</dbReference>
<protein>
    <submittedName>
        <fullName evidence="12">Molybdopterin-dependent oxidoreductase</fullName>
    </submittedName>
</protein>
<keyword evidence="13" id="KW-1185">Reference proteome</keyword>
<dbReference type="Gene3D" id="2.40.40.20">
    <property type="match status" value="1"/>
</dbReference>
<feature type="domain" description="4Fe-4S Mo/W bis-MGD-type" evidence="11">
    <location>
        <begin position="51"/>
        <end position="107"/>
    </location>
</feature>
<keyword evidence="9" id="KW-0411">Iron-sulfur</keyword>
<dbReference type="PANTHER" id="PTHR43742:SF9">
    <property type="entry name" value="TETRATHIONATE REDUCTASE SUBUNIT A"/>
    <property type="match status" value="1"/>
</dbReference>
<reference evidence="12 13" key="1">
    <citation type="submission" date="2021-04" db="EMBL/GenBank/DDBJ databases">
        <title>Novel species identification of genus Shewanella.</title>
        <authorList>
            <person name="Liu G."/>
        </authorList>
    </citation>
    <scope>NUCLEOTIDE SEQUENCE [LARGE SCALE GENOMIC DNA]</scope>
    <source>
        <strain evidence="12 13">FJAT-54481</strain>
    </source>
</reference>
<dbReference type="Pfam" id="PF01568">
    <property type="entry name" value="Molydop_binding"/>
    <property type="match status" value="1"/>
</dbReference>
<evidence type="ECO:0000313" key="12">
    <source>
        <dbReference type="EMBL" id="QUN07095.1"/>
    </source>
</evidence>
<accession>A0ABX7YWC6</accession>
<organism evidence="12 13">
    <name type="scientific">Shewanella yunxiaonensis</name>
    <dbReference type="NCBI Taxonomy" id="2829809"/>
    <lineage>
        <taxon>Bacteria</taxon>
        <taxon>Pseudomonadati</taxon>
        <taxon>Pseudomonadota</taxon>
        <taxon>Gammaproteobacteria</taxon>
        <taxon>Alteromonadales</taxon>
        <taxon>Shewanellaceae</taxon>
        <taxon>Shewanella</taxon>
    </lineage>
</organism>
<keyword evidence="7" id="KW-0560">Oxidoreductase</keyword>
<keyword evidence="4" id="KW-0500">Molybdenum</keyword>
<dbReference type="InterPro" id="IPR006657">
    <property type="entry name" value="MoPterin_dinucl-bd_dom"/>
</dbReference>
<dbReference type="Gene3D" id="3.40.50.740">
    <property type="match status" value="2"/>
</dbReference>
<dbReference type="RefSeq" id="WP_212596099.1">
    <property type="nucleotide sequence ID" value="NZ_CP073587.1"/>
</dbReference>
<keyword evidence="3" id="KW-0004">4Fe-4S</keyword>
<comment type="cofactor">
    <cofactor evidence="1">
        <name>Mo-bis(molybdopterin guanine dinucleotide)</name>
        <dbReference type="ChEBI" id="CHEBI:60539"/>
    </cofactor>
</comment>
<evidence type="ECO:0000256" key="8">
    <source>
        <dbReference type="ARBA" id="ARBA00023004"/>
    </source>
</evidence>
<dbReference type="Pfam" id="PF00384">
    <property type="entry name" value="Molybdopterin"/>
    <property type="match status" value="1"/>
</dbReference>
<evidence type="ECO:0000256" key="7">
    <source>
        <dbReference type="ARBA" id="ARBA00023002"/>
    </source>
</evidence>
<gene>
    <name evidence="12" type="ORF">KDN34_06600</name>
</gene>
<keyword evidence="8" id="KW-0408">Iron</keyword>
<dbReference type="SUPFAM" id="SSF53706">
    <property type="entry name" value="Formate dehydrogenase/DMSO reductase, domains 1-3"/>
    <property type="match status" value="1"/>
</dbReference>
<evidence type="ECO:0000256" key="4">
    <source>
        <dbReference type="ARBA" id="ARBA00022505"/>
    </source>
</evidence>
<dbReference type="Gene3D" id="3.40.228.10">
    <property type="entry name" value="Dimethylsulfoxide Reductase, domain 2"/>
    <property type="match status" value="2"/>
</dbReference>
<sequence>MKQSFFDRRDFLKATTIIGVSGALGLSLSDGLIPKAKAETHDATSGVGGEIKIVKTNCRACIHNCGVLAHVKNGRVVKLEGNPEYPMSKGTLCAKGLAGIQALYNPNRNKYPMLRVGKRGENKWKRISWNDALQKLADTLMDTREKYGAEAVFCSTGGGGNPQFPSIARFCNAFGTPNWFEPGCSQCYLPRTLTWDLMYGGPASSIADSEALELYSKDSKIKTLVLWGTSVSYSCPAGGGRILTELRSKGVRTVSVDPRFTPDAARADVWLPIRPGTDVALMLSWIRYVIANNHYDKDFVLKWTNLPFLVNTKTHMLLRASELVSDGDSNTFVIWDTTSKSAKPLTYPWDEKLIPALEGEFNVGGETYKTGFQLLKDRVEPYTLEHAAKICWLEKDKIEQALQLYIQGPSGISLGVATDQHPNSTQAAMSICILDSIMGNVEKPGALMQRRPHSGTMEPSTYIVPEARKLLSEEQLNKRLGAIEHKGLLQWGAAHIPTVLNAILTAKPYQPRVWIERSGNKFAVLGNASSWLPAIDKVDFIAHMYMYPTSFSSYADMLLPAAEWLETNMLVESLNMLCGRQAVTHTWETMDETLFWSKLAKRLADMGHENCQKAFDAEFMGRDLPYWNTMEELLDARLKPLSITWKEFIKKSPMEFMPYDKWHQYYVYKQVDPETGLPVGFSTPSKKLELYGERFIELGRTGRPYATYDLPPASQDYDALPYYAEPHENPNADVGKEFPLVMTNGRLPMFHHGTLRNVPWLREIYPVPEIWINPVAAKKYGVEQSDWVWVESRRGKTQAKARVTEGIAPGTVYMERFWFPETLNTESHGWKEMNVNVLSKNDAPFNDVCGTYTLRGYQVRVYKADSAPEGVWTEPEQFAPWLPNPSDPTPEAEA</sequence>
<dbReference type="PROSITE" id="PS51669">
    <property type="entry name" value="4FE4S_MOW_BIS_MGD"/>
    <property type="match status" value="1"/>
</dbReference>
<evidence type="ECO:0000256" key="1">
    <source>
        <dbReference type="ARBA" id="ARBA00001942"/>
    </source>
</evidence>
<evidence type="ECO:0000313" key="13">
    <source>
        <dbReference type="Proteomes" id="UP000679575"/>
    </source>
</evidence>
<evidence type="ECO:0000256" key="10">
    <source>
        <dbReference type="SAM" id="MobiDB-lite"/>
    </source>
</evidence>
<feature type="region of interest" description="Disordered" evidence="10">
    <location>
        <begin position="874"/>
        <end position="894"/>
    </location>
</feature>
<evidence type="ECO:0000256" key="6">
    <source>
        <dbReference type="ARBA" id="ARBA00022729"/>
    </source>
</evidence>
<dbReference type="InterPro" id="IPR019546">
    <property type="entry name" value="TAT_signal_bac_arc"/>
</dbReference>
<dbReference type="SUPFAM" id="SSF50692">
    <property type="entry name" value="ADC-like"/>
    <property type="match status" value="1"/>
</dbReference>
<dbReference type="EMBL" id="CP073587">
    <property type="protein sequence ID" value="QUN07095.1"/>
    <property type="molecule type" value="Genomic_DNA"/>
</dbReference>